<dbReference type="VEuPathDB" id="TriTrypDB:C4B63_309g18"/>
<dbReference type="VEuPathDB" id="TriTrypDB:TCDM_10601"/>
<dbReference type="VEuPathDB" id="TriTrypDB:TcG_09496"/>
<protein>
    <submittedName>
        <fullName evidence="1">Putative retrotransposon hot spot protein (RHS,)</fullName>
    </submittedName>
</protein>
<dbReference type="AlphaFoldDB" id="A0A2V2UMK9"/>
<comment type="caution">
    <text evidence="1">The sequence shown here is derived from an EMBL/GenBank/DDBJ whole genome shotgun (WGS) entry which is preliminary data.</text>
</comment>
<evidence type="ECO:0000313" key="2">
    <source>
        <dbReference type="Proteomes" id="UP000246121"/>
    </source>
</evidence>
<sequence>MSSSKTKCYWRTIEASPPCQELKKEREEFYMLLEASNKLKKEYIVTLRHWSNFERKDTVTPLARAQISTACSQVLRDERRKAEERERRERQELGIDVSTRLKYAVFKGRVRVDKMKLNDFPCDGIGRQGRFARQSGCLAGGVFQEPQEVYLRCGSIERSAGIRSLQEDGEGCAGRNGYGRGCKQALQKWCGQSTEVVGGCCGGKGKCS</sequence>
<reference evidence="1 2" key="1">
    <citation type="journal article" date="2018" name="Microb. Genom.">
        <title>Expanding an expanded genome: long-read sequencing of Trypanosoma cruzi.</title>
        <authorList>
            <person name="Berna L."/>
            <person name="Rodriguez M."/>
            <person name="Chiribao M.L."/>
            <person name="Parodi-Talice A."/>
            <person name="Pita S."/>
            <person name="Rijo G."/>
            <person name="Alvarez-Valin F."/>
            <person name="Robello C."/>
        </authorList>
    </citation>
    <scope>NUCLEOTIDE SEQUENCE [LARGE SCALE GENOMIC DNA]</scope>
    <source>
        <strain evidence="1 2">Dm28c</strain>
    </source>
</reference>
<organism evidence="1 2">
    <name type="scientific">Trypanosoma cruzi</name>
    <dbReference type="NCBI Taxonomy" id="5693"/>
    <lineage>
        <taxon>Eukaryota</taxon>
        <taxon>Discoba</taxon>
        <taxon>Euglenozoa</taxon>
        <taxon>Kinetoplastea</taxon>
        <taxon>Metakinetoplastina</taxon>
        <taxon>Trypanosomatida</taxon>
        <taxon>Trypanosomatidae</taxon>
        <taxon>Trypanosoma</taxon>
        <taxon>Schizotrypanum</taxon>
    </lineage>
</organism>
<dbReference type="VEuPathDB" id="TriTrypDB:TcCL_Unassigned00778"/>
<gene>
    <name evidence="1" type="ORF">C4B63_309g18</name>
</gene>
<dbReference type="VEuPathDB" id="TriTrypDB:C3747_173g86"/>
<evidence type="ECO:0000313" key="1">
    <source>
        <dbReference type="EMBL" id="PWU83543.1"/>
    </source>
</evidence>
<dbReference type="EMBL" id="PRFA01000309">
    <property type="protein sequence ID" value="PWU83543.1"/>
    <property type="molecule type" value="Genomic_DNA"/>
</dbReference>
<name>A0A2V2UMK9_TRYCR</name>
<dbReference type="Proteomes" id="UP000246121">
    <property type="component" value="Unassembled WGS sequence"/>
</dbReference>
<proteinExistence type="predicted"/>
<accession>A0A2V2UMK9</accession>